<evidence type="ECO:0000313" key="5">
    <source>
        <dbReference type="EMBL" id="SNT60890.1"/>
    </source>
</evidence>
<gene>
    <name evidence="5" type="ORF">SAMN05421812_112235</name>
</gene>
<dbReference type="Gene3D" id="3.10.580.10">
    <property type="entry name" value="CBS-domain"/>
    <property type="match status" value="1"/>
</dbReference>
<sequence length="233" mass="25664">MKAWKVHHVMTRNVSTVAGSTRYREIVELMADKKISAVPVVDDARRVLGVISEADLLHKVELVGEPHQRRLFEGRRRHAARTKADASVARELMTAPAVTTSPETSLVRAARVMEREHVKRLPVTDDDGHLVGIVSRRDLLSIYLRPDADLRRDVLEVLERIFSVESSEVDVIVADGVVTLSGRVERHSAAQLAAYVAGQVSGVVHVVDGLTFEFDDLNPVYLKPGLGSPTGLL</sequence>
<evidence type="ECO:0000313" key="6">
    <source>
        <dbReference type="Proteomes" id="UP000198362"/>
    </source>
</evidence>
<reference evidence="5 6" key="1">
    <citation type="submission" date="2017-06" db="EMBL/GenBank/DDBJ databases">
        <authorList>
            <person name="Kim H.J."/>
            <person name="Triplett B.A."/>
        </authorList>
    </citation>
    <scope>NUCLEOTIDE SEQUENCE [LARGE SCALE GENOMIC DNA]</scope>
    <source>
        <strain evidence="5 6">CGMCC 4.5593</strain>
    </source>
</reference>
<dbReference type="EMBL" id="FZPH01000012">
    <property type="protein sequence ID" value="SNT60890.1"/>
    <property type="molecule type" value="Genomic_DNA"/>
</dbReference>
<keyword evidence="6" id="KW-1185">Reference proteome</keyword>
<feature type="domain" description="BON" evidence="3">
    <location>
        <begin position="146"/>
        <end position="214"/>
    </location>
</feature>
<dbReference type="PROSITE" id="PS50914">
    <property type="entry name" value="BON"/>
    <property type="match status" value="1"/>
</dbReference>
<dbReference type="PIRSF" id="PIRSF036990">
    <property type="entry name" value="UCP036990_CBS_BON"/>
    <property type="match status" value="1"/>
</dbReference>
<proteinExistence type="predicted"/>
<dbReference type="PROSITE" id="PS51371">
    <property type="entry name" value="CBS"/>
    <property type="match status" value="2"/>
</dbReference>
<name>A0A239P1L4_9ACTN</name>
<dbReference type="InterPro" id="IPR017080">
    <property type="entry name" value="UCP036990_CBS_BON"/>
</dbReference>
<dbReference type="Gene3D" id="3.30.1340.30">
    <property type="match status" value="1"/>
</dbReference>
<dbReference type="InterPro" id="IPR007055">
    <property type="entry name" value="BON_dom"/>
</dbReference>
<dbReference type="Pfam" id="PF00571">
    <property type="entry name" value="CBS"/>
    <property type="match status" value="2"/>
</dbReference>
<dbReference type="Proteomes" id="UP000198362">
    <property type="component" value="Unassembled WGS sequence"/>
</dbReference>
<feature type="domain" description="CBS" evidence="4">
    <location>
        <begin position="10"/>
        <end position="69"/>
    </location>
</feature>
<dbReference type="InterPro" id="IPR051257">
    <property type="entry name" value="Diverse_CBS-Domain"/>
</dbReference>
<feature type="domain" description="CBS" evidence="4">
    <location>
        <begin position="93"/>
        <end position="150"/>
    </location>
</feature>
<evidence type="ECO:0000259" key="4">
    <source>
        <dbReference type="PROSITE" id="PS51371"/>
    </source>
</evidence>
<accession>A0A239P1L4</accession>
<dbReference type="CDD" id="cd04586">
    <property type="entry name" value="CBS_pair_BON_assoc"/>
    <property type="match status" value="1"/>
</dbReference>
<protein>
    <submittedName>
        <fullName evidence="5">CBS domain-containing protein</fullName>
    </submittedName>
</protein>
<dbReference type="Pfam" id="PF04972">
    <property type="entry name" value="BON"/>
    <property type="match status" value="1"/>
</dbReference>
<evidence type="ECO:0000256" key="2">
    <source>
        <dbReference type="PROSITE-ProRule" id="PRU00703"/>
    </source>
</evidence>
<evidence type="ECO:0000256" key="1">
    <source>
        <dbReference type="ARBA" id="ARBA00023122"/>
    </source>
</evidence>
<dbReference type="PANTHER" id="PTHR43080:SF29">
    <property type="entry name" value="OS02G0818000 PROTEIN"/>
    <property type="match status" value="1"/>
</dbReference>
<dbReference type="InterPro" id="IPR046342">
    <property type="entry name" value="CBS_dom_sf"/>
</dbReference>
<dbReference type="AlphaFoldDB" id="A0A239P1L4"/>
<organism evidence="5 6">
    <name type="scientific">Asanoa hainanensis</name>
    <dbReference type="NCBI Taxonomy" id="560556"/>
    <lineage>
        <taxon>Bacteria</taxon>
        <taxon>Bacillati</taxon>
        <taxon>Actinomycetota</taxon>
        <taxon>Actinomycetes</taxon>
        <taxon>Micromonosporales</taxon>
        <taxon>Micromonosporaceae</taxon>
        <taxon>Asanoa</taxon>
    </lineage>
</organism>
<dbReference type="PANTHER" id="PTHR43080">
    <property type="entry name" value="CBS DOMAIN-CONTAINING PROTEIN CBSX3, MITOCHONDRIAL"/>
    <property type="match status" value="1"/>
</dbReference>
<evidence type="ECO:0000259" key="3">
    <source>
        <dbReference type="PROSITE" id="PS50914"/>
    </source>
</evidence>
<keyword evidence="1 2" id="KW-0129">CBS domain</keyword>
<dbReference type="OrthoDB" id="2111978at2"/>
<dbReference type="SUPFAM" id="SSF54631">
    <property type="entry name" value="CBS-domain pair"/>
    <property type="match status" value="1"/>
</dbReference>
<dbReference type="SMART" id="SM00116">
    <property type="entry name" value="CBS"/>
    <property type="match status" value="2"/>
</dbReference>
<dbReference type="InterPro" id="IPR000644">
    <property type="entry name" value="CBS_dom"/>
</dbReference>